<evidence type="ECO:0000313" key="4">
    <source>
        <dbReference type="Proteomes" id="UP001202867"/>
    </source>
</evidence>
<evidence type="ECO:0008006" key="5">
    <source>
        <dbReference type="Google" id="ProtNLM"/>
    </source>
</evidence>
<protein>
    <recommendedName>
        <fullName evidence="5">YXWGXW repeat-containing protein</fullName>
    </recommendedName>
</protein>
<reference evidence="4" key="1">
    <citation type="submission" date="2023-07" db="EMBL/GenBank/DDBJ databases">
        <title>Ancylobacter moscoviensis sp. nov., facultatively methylotrophic bacteria from activated sludge and the reclassification of Starkeya novella (Starkey 1934) Kelly et al. 2000 as Ancylobacter novellus comb. nov., Starkeya koreensis Im et al. 2006 as Ancylobacter koreensis comb.nov., Angulomicrobium tetraedrale Vasil'eva et al. 1986 as Ancylobacter tetraedralis comb. nov., Angulomicrobium amanitiforme Fritz et al. 2004 as Ancylobacter amanitiformis comb. nov. and Methylorhabdus multivorans Doronina et al. 1996 as Ancylobacter multivorans comb. nov. and emended description of the genus Ancylobacter.</title>
        <authorList>
            <person name="Doronina N."/>
            <person name="Chemodurova A."/>
            <person name="Grouzdev D."/>
            <person name="Koziaeva V."/>
            <person name="Shi W."/>
            <person name="Wu L."/>
            <person name="Kaparullina E."/>
        </authorList>
    </citation>
    <scope>NUCLEOTIDE SEQUENCE [LARGE SCALE GENOMIC DNA]</scope>
    <source>
        <strain evidence="4">Jip08</strain>
    </source>
</reference>
<feature type="region of interest" description="Disordered" evidence="1">
    <location>
        <begin position="32"/>
        <end position="54"/>
    </location>
</feature>
<evidence type="ECO:0000256" key="2">
    <source>
        <dbReference type="SAM" id="SignalP"/>
    </source>
</evidence>
<accession>A0ABT0DN51</accession>
<comment type="caution">
    <text evidence="3">The sequence shown here is derived from an EMBL/GenBank/DDBJ whole genome shotgun (WGS) entry which is preliminary data.</text>
</comment>
<sequence length="112" mass="13154">MHSSRFSRRSLLKALAATLIAAPLGMAAVTDAEAQAVPTSRPPAPRREPRPAPRRGYTWVPGHWAWLPRRGWVWTPGHWEENRRGFEYVGPRWVFRRGQWVYEPGRWVRSWR</sequence>
<keyword evidence="4" id="KW-1185">Reference proteome</keyword>
<organism evidence="3 4">
    <name type="scientific">Ancylobacter koreensis</name>
    <dbReference type="NCBI Taxonomy" id="266121"/>
    <lineage>
        <taxon>Bacteria</taxon>
        <taxon>Pseudomonadati</taxon>
        <taxon>Pseudomonadota</taxon>
        <taxon>Alphaproteobacteria</taxon>
        <taxon>Hyphomicrobiales</taxon>
        <taxon>Xanthobacteraceae</taxon>
        <taxon>Ancylobacter</taxon>
    </lineage>
</organism>
<dbReference type="Pfam" id="PF12779">
    <property type="entry name" value="WXXGXW"/>
    <property type="match status" value="1"/>
</dbReference>
<feature type="chain" id="PRO_5045445706" description="YXWGXW repeat-containing protein" evidence="2">
    <location>
        <begin position="28"/>
        <end position="112"/>
    </location>
</feature>
<dbReference type="EMBL" id="JALKCG010000004">
    <property type="protein sequence ID" value="MCK0208718.1"/>
    <property type="molecule type" value="Genomic_DNA"/>
</dbReference>
<feature type="signal peptide" evidence="2">
    <location>
        <begin position="1"/>
        <end position="27"/>
    </location>
</feature>
<name>A0ABT0DN51_9HYPH</name>
<keyword evidence="2" id="KW-0732">Signal</keyword>
<dbReference type="InterPro" id="IPR024447">
    <property type="entry name" value="YXWGXW_rpt"/>
</dbReference>
<dbReference type="RefSeq" id="WP_247200947.1">
    <property type="nucleotide sequence ID" value="NZ_JALKCG010000004.1"/>
</dbReference>
<dbReference type="Proteomes" id="UP001202867">
    <property type="component" value="Unassembled WGS sequence"/>
</dbReference>
<proteinExistence type="predicted"/>
<evidence type="ECO:0000313" key="3">
    <source>
        <dbReference type="EMBL" id="MCK0208718.1"/>
    </source>
</evidence>
<dbReference type="InterPro" id="IPR006311">
    <property type="entry name" value="TAT_signal"/>
</dbReference>
<dbReference type="PROSITE" id="PS51318">
    <property type="entry name" value="TAT"/>
    <property type="match status" value="1"/>
</dbReference>
<gene>
    <name evidence="3" type="ORF">MWN33_11835</name>
</gene>
<evidence type="ECO:0000256" key="1">
    <source>
        <dbReference type="SAM" id="MobiDB-lite"/>
    </source>
</evidence>